<dbReference type="SUPFAM" id="SSF46458">
    <property type="entry name" value="Globin-like"/>
    <property type="match status" value="1"/>
</dbReference>
<keyword evidence="2 5" id="KW-0349">Heme</keyword>
<dbReference type="GO" id="GO:0046872">
    <property type="term" value="F:metal ion binding"/>
    <property type="evidence" value="ECO:0007669"/>
    <property type="project" value="UniProtKB-KW"/>
</dbReference>
<evidence type="ECO:0000256" key="5">
    <source>
        <dbReference type="PIRSR" id="PIRSR601486-1"/>
    </source>
</evidence>
<keyword evidence="3 5" id="KW-0479">Metal-binding</keyword>
<dbReference type="AlphaFoldDB" id="A0A931J4Q9"/>
<dbReference type="RefSeq" id="WP_198111292.1">
    <property type="nucleotide sequence ID" value="NZ_JAEDAK010000007.1"/>
</dbReference>
<gene>
    <name evidence="7" type="ORF">I7X39_11440</name>
</gene>
<evidence type="ECO:0000313" key="8">
    <source>
        <dbReference type="Proteomes" id="UP000613266"/>
    </source>
</evidence>
<dbReference type="Pfam" id="PF01152">
    <property type="entry name" value="Bac_globin"/>
    <property type="match status" value="1"/>
</dbReference>
<sequence length="136" mass="15188">MRLLLISLLLALSTTARADDTLYRAWGEKPGIRAVMDDFVARLPQHERIGRRFKMTDPQHLASQLTEQLCELAGGPCKYEGPDMASAHEGMELQKADFNALVEVLQAAMQARGIAFADQNRMLAKLAPLHREMLGR</sequence>
<evidence type="ECO:0000256" key="2">
    <source>
        <dbReference type="ARBA" id="ARBA00022617"/>
    </source>
</evidence>
<evidence type="ECO:0000256" key="6">
    <source>
        <dbReference type="SAM" id="SignalP"/>
    </source>
</evidence>
<dbReference type="Proteomes" id="UP000613266">
    <property type="component" value="Unassembled WGS sequence"/>
</dbReference>
<organism evidence="7 8">
    <name type="scientific">Inhella proteolytica</name>
    <dbReference type="NCBI Taxonomy" id="2795029"/>
    <lineage>
        <taxon>Bacteria</taxon>
        <taxon>Pseudomonadati</taxon>
        <taxon>Pseudomonadota</taxon>
        <taxon>Betaproteobacteria</taxon>
        <taxon>Burkholderiales</taxon>
        <taxon>Sphaerotilaceae</taxon>
        <taxon>Inhella</taxon>
    </lineage>
</organism>
<evidence type="ECO:0000256" key="4">
    <source>
        <dbReference type="ARBA" id="ARBA00023004"/>
    </source>
</evidence>
<reference evidence="7" key="1">
    <citation type="submission" date="2020-12" db="EMBL/GenBank/DDBJ databases">
        <title>The genome sequence of Inhella sp. 1Y17.</title>
        <authorList>
            <person name="Liu Y."/>
        </authorList>
    </citation>
    <scope>NUCLEOTIDE SEQUENCE</scope>
    <source>
        <strain evidence="7">1Y17</strain>
    </source>
</reference>
<evidence type="ECO:0000256" key="3">
    <source>
        <dbReference type="ARBA" id="ARBA00022723"/>
    </source>
</evidence>
<evidence type="ECO:0000256" key="1">
    <source>
        <dbReference type="ARBA" id="ARBA00022448"/>
    </source>
</evidence>
<dbReference type="EMBL" id="JAEDAK010000007">
    <property type="protein sequence ID" value="MBH9577514.1"/>
    <property type="molecule type" value="Genomic_DNA"/>
</dbReference>
<feature type="chain" id="PRO_5038047675" evidence="6">
    <location>
        <begin position="19"/>
        <end position="136"/>
    </location>
</feature>
<feature type="binding site" description="distal binding residue" evidence="5">
    <location>
        <position position="88"/>
    </location>
    <ligand>
        <name>heme</name>
        <dbReference type="ChEBI" id="CHEBI:30413"/>
    </ligand>
    <ligandPart>
        <name>Fe</name>
        <dbReference type="ChEBI" id="CHEBI:18248"/>
    </ligandPart>
</feature>
<dbReference type="InterPro" id="IPR001486">
    <property type="entry name" value="Hemoglobin_trunc"/>
</dbReference>
<feature type="signal peptide" evidence="6">
    <location>
        <begin position="1"/>
        <end position="18"/>
    </location>
</feature>
<keyword evidence="1" id="KW-0813">Transport</keyword>
<keyword evidence="8" id="KW-1185">Reference proteome</keyword>
<dbReference type="InterPro" id="IPR009050">
    <property type="entry name" value="Globin-like_sf"/>
</dbReference>
<dbReference type="GO" id="GO:0020037">
    <property type="term" value="F:heme binding"/>
    <property type="evidence" value="ECO:0007669"/>
    <property type="project" value="InterPro"/>
</dbReference>
<proteinExistence type="predicted"/>
<accession>A0A931J4Q9</accession>
<dbReference type="InterPro" id="IPR012292">
    <property type="entry name" value="Globin/Proto"/>
</dbReference>
<dbReference type="Gene3D" id="1.10.490.10">
    <property type="entry name" value="Globins"/>
    <property type="match status" value="1"/>
</dbReference>
<keyword evidence="4 5" id="KW-0408">Iron</keyword>
<name>A0A931J4Q9_9BURK</name>
<evidence type="ECO:0000313" key="7">
    <source>
        <dbReference type="EMBL" id="MBH9577514.1"/>
    </source>
</evidence>
<dbReference type="GO" id="GO:0019825">
    <property type="term" value="F:oxygen binding"/>
    <property type="evidence" value="ECO:0007669"/>
    <property type="project" value="InterPro"/>
</dbReference>
<dbReference type="CDD" id="cd00454">
    <property type="entry name" value="TrHb1_N"/>
    <property type="match status" value="1"/>
</dbReference>
<keyword evidence="6" id="KW-0732">Signal</keyword>
<comment type="caution">
    <text evidence="7">The sequence shown here is derived from an EMBL/GenBank/DDBJ whole genome shotgun (WGS) entry which is preliminary data.</text>
</comment>
<protein>
    <submittedName>
        <fullName evidence="7">Group 1 truncated hemoglobin</fullName>
    </submittedName>
</protein>